<gene>
    <name evidence="1" type="ORF">A2876_02455</name>
</gene>
<comment type="caution">
    <text evidence="1">The sequence shown here is derived from an EMBL/GenBank/DDBJ whole genome shotgun (WGS) entry which is preliminary data.</text>
</comment>
<dbReference type="AlphaFoldDB" id="A0A1F4YI46"/>
<evidence type="ECO:0000313" key="2">
    <source>
        <dbReference type="Proteomes" id="UP000178176"/>
    </source>
</evidence>
<accession>A0A1F4YI46</accession>
<dbReference type="Proteomes" id="UP000178176">
    <property type="component" value="Unassembled WGS sequence"/>
</dbReference>
<dbReference type="InterPro" id="IPR007404">
    <property type="entry name" value="YdjM-like"/>
</dbReference>
<name>A0A1F4YI46_9BACT</name>
<reference evidence="1 2" key="1">
    <citation type="journal article" date="2016" name="Nat. Commun.">
        <title>Thousands of microbial genomes shed light on interconnected biogeochemical processes in an aquifer system.</title>
        <authorList>
            <person name="Anantharaman K."/>
            <person name="Brown C.T."/>
            <person name="Hug L.A."/>
            <person name="Sharon I."/>
            <person name="Castelle C.J."/>
            <person name="Probst A.J."/>
            <person name="Thomas B.C."/>
            <person name="Singh A."/>
            <person name="Wilkins M.J."/>
            <person name="Karaoz U."/>
            <person name="Brodie E.L."/>
            <person name="Williams K.H."/>
            <person name="Hubbard S.S."/>
            <person name="Banfield J.F."/>
        </authorList>
    </citation>
    <scope>NUCLEOTIDE SEQUENCE [LARGE SCALE GENOMIC DNA]</scope>
</reference>
<dbReference type="EMBL" id="MEXH01000004">
    <property type="protein sequence ID" value="OGC92893.1"/>
    <property type="molecule type" value="Genomic_DNA"/>
</dbReference>
<organism evidence="1 2">
    <name type="scientific">Candidatus Amesbacteria bacterium RIFCSPHIGHO2_01_FULL_48_32b</name>
    <dbReference type="NCBI Taxonomy" id="1797253"/>
    <lineage>
        <taxon>Bacteria</taxon>
        <taxon>Candidatus Amesiibacteriota</taxon>
    </lineage>
</organism>
<sequence length="74" mass="8421">MLGFLSHLIVDTITKEGVPWLFPIPWRLGFPPFKALRVTTGEWAEKALVFPGLLVLNGYLIYQNYGEFLKLVGK</sequence>
<evidence type="ECO:0000313" key="1">
    <source>
        <dbReference type="EMBL" id="OGC92893.1"/>
    </source>
</evidence>
<protein>
    <submittedName>
        <fullName evidence="1">Uncharacterized protein</fullName>
    </submittedName>
</protein>
<dbReference type="Pfam" id="PF04307">
    <property type="entry name" value="YdjM"/>
    <property type="match status" value="1"/>
</dbReference>
<proteinExistence type="predicted"/>